<dbReference type="AlphaFoldDB" id="A0A0K2T742"/>
<accession>A0A0K2T742</accession>
<reference evidence="1" key="1">
    <citation type="submission" date="2014-05" db="EMBL/GenBank/DDBJ databases">
        <authorList>
            <person name="Chronopoulou M."/>
        </authorList>
    </citation>
    <scope>NUCLEOTIDE SEQUENCE</scope>
    <source>
        <tissue evidence="1">Whole organism</tissue>
    </source>
</reference>
<name>A0A0K2T742_LEPSM</name>
<evidence type="ECO:0000313" key="1">
    <source>
        <dbReference type="EMBL" id="CDW21402.1"/>
    </source>
</evidence>
<sequence length="28" mass="3246">MTGDNFKSINREKKKICSSLLNVHHTFP</sequence>
<protein>
    <submittedName>
        <fullName evidence="1">Uncharacterized protein</fullName>
    </submittedName>
</protein>
<proteinExistence type="predicted"/>
<organism evidence="1">
    <name type="scientific">Lepeophtheirus salmonis</name>
    <name type="common">Salmon louse</name>
    <name type="synonym">Caligus salmonis</name>
    <dbReference type="NCBI Taxonomy" id="72036"/>
    <lineage>
        <taxon>Eukaryota</taxon>
        <taxon>Metazoa</taxon>
        <taxon>Ecdysozoa</taxon>
        <taxon>Arthropoda</taxon>
        <taxon>Crustacea</taxon>
        <taxon>Multicrustacea</taxon>
        <taxon>Hexanauplia</taxon>
        <taxon>Copepoda</taxon>
        <taxon>Siphonostomatoida</taxon>
        <taxon>Caligidae</taxon>
        <taxon>Lepeophtheirus</taxon>
    </lineage>
</organism>
<dbReference type="EMBL" id="HACA01004041">
    <property type="protein sequence ID" value="CDW21402.1"/>
    <property type="molecule type" value="Transcribed_RNA"/>
</dbReference>